<keyword evidence="2" id="KW-1185">Reference proteome</keyword>
<protein>
    <submittedName>
        <fullName evidence="1">Uncharacterized protein</fullName>
    </submittedName>
</protein>
<dbReference type="Proteomes" id="UP001152888">
    <property type="component" value="Unassembled WGS sequence"/>
</dbReference>
<comment type="caution">
    <text evidence="1">The sequence shown here is derived from an EMBL/GenBank/DDBJ whole genome shotgun (WGS) entry which is preliminary data.</text>
</comment>
<reference evidence="1" key="1">
    <citation type="submission" date="2022-03" db="EMBL/GenBank/DDBJ databases">
        <authorList>
            <person name="Sayadi A."/>
        </authorList>
    </citation>
    <scope>NUCLEOTIDE SEQUENCE</scope>
</reference>
<gene>
    <name evidence="1" type="ORF">ACAOBT_LOCUS1557</name>
</gene>
<organism evidence="1 2">
    <name type="scientific">Acanthoscelides obtectus</name>
    <name type="common">Bean weevil</name>
    <name type="synonym">Bruchus obtectus</name>
    <dbReference type="NCBI Taxonomy" id="200917"/>
    <lineage>
        <taxon>Eukaryota</taxon>
        <taxon>Metazoa</taxon>
        <taxon>Ecdysozoa</taxon>
        <taxon>Arthropoda</taxon>
        <taxon>Hexapoda</taxon>
        <taxon>Insecta</taxon>
        <taxon>Pterygota</taxon>
        <taxon>Neoptera</taxon>
        <taxon>Endopterygota</taxon>
        <taxon>Coleoptera</taxon>
        <taxon>Polyphaga</taxon>
        <taxon>Cucujiformia</taxon>
        <taxon>Chrysomeloidea</taxon>
        <taxon>Chrysomelidae</taxon>
        <taxon>Bruchinae</taxon>
        <taxon>Bruchini</taxon>
        <taxon>Acanthoscelides</taxon>
    </lineage>
</organism>
<dbReference type="AlphaFoldDB" id="A0A9P0JSQ1"/>
<accession>A0A9P0JSQ1</accession>
<name>A0A9P0JSQ1_ACAOB</name>
<evidence type="ECO:0000313" key="1">
    <source>
        <dbReference type="EMBL" id="CAH1956428.1"/>
    </source>
</evidence>
<evidence type="ECO:0000313" key="2">
    <source>
        <dbReference type="Proteomes" id="UP001152888"/>
    </source>
</evidence>
<sequence length="32" mass="3933">MNNNFEQPNREHFLQELAAELVRPQIMKRIEH</sequence>
<dbReference type="EMBL" id="CAKOFQ010006665">
    <property type="protein sequence ID" value="CAH1956428.1"/>
    <property type="molecule type" value="Genomic_DNA"/>
</dbReference>
<proteinExistence type="predicted"/>